<dbReference type="PROSITE" id="PS51257">
    <property type="entry name" value="PROKAR_LIPOPROTEIN"/>
    <property type="match status" value="1"/>
</dbReference>
<evidence type="ECO:0000256" key="1">
    <source>
        <dbReference type="SAM" id="SignalP"/>
    </source>
</evidence>
<accession>A0A1L0EPI5</accession>
<keyword evidence="1" id="KW-0732">Signal</keyword>
<dbReference type="RefSeq" id="WP_075518337.1">
    <property type="nucleotide sequence ID" value="NZ_FPLD01000091.1"/>
</dbReference>
<evidence type="ECO:0000313" key="2">
    <source>
        <dbReference type="EMBL" id="SGZ08575.1"/>
    </source>
</evidence>
<gene>
    <name evidence="2" type="ORF">NVI5450_3344</name>
</gene>
<dbReference type="EMBL" id="FPLD01000091">
    <property type="protein sequence ID" value="SGZ08575.1"/>
    <property type="molecule type" value="Genomic_DNA"/>
</dbReference>
<evidence type="ECO:0008006" key="4">
    <source>
        <dbReference type="Google" id="ProtNLM"/>
    </source>
</evidence>
<dbReference type="AlphaFoldDB" id="A0A1L0EPI5"/>
<dbReference type="Proteomes" id="UP000183794">
    <property type="component" value="Unassembled WGS sequence"/>
</dbReference>
<reference evidence="2 3" key="1">
    <citation type="submission" date="2016-11" db="EMBL/GenBank/DDBJ databases">
        <authorList>
            <person name="Jaros S."/>
            <person name="Januszkiewicz K."/>
            <person name="Wedrychowicz H."/>
        </authorList>
    </citation>
    <scope>NUCLEOTIDE SEQUENCE [LARGE SCALE GENOMIC DNA]</scope>
    <source>
        <strain evidence="2">NVI 5450</strain>
    </source>
</reference>
<organism evidence="2 3">
    <name type="scientific">Moritella viscosa</name>
    <dbReference type="NCBI Taxonomy" id="80854"/>
    <lineage>
        <taxon>Bacteria</taxon>
        <taxon>Pseudomonadati</taxon>
        <taxon>Pseudomonadota</taxon>
        <taxon>Gammaproteobacteria</taxon>
        <taxon>Alteromonadales</taxon>
        <taxon>Moritellaceae</taxon>
        <taxon>Moritella</taxon>
    </lineage>
</organism>
<evidence type="ECO:0000313" key="3">
    <source>
        <dbReference type="Proteomes" id="UP000183794"/>
    </source>
</evidence>
<feature type="chain" id="PRO_5012588942" description="Lipoprotein" evidence="1">
    <location>
        <begin position="22"/>
        <end position="69"/>
    </location>
</feature>
<name>A0A1L0EPI5_9GAMM</name>
<proteinExistence type="predicted"/>
<protein>
    <recommendedName>
        <fullName evidence="4">Lipoprotein</fullName>
    </recommendedName>
</protein>
<feature type="signal peptide" evidence="1">
    <location>
        <begin position="1"/>
        <end position="21"/>
    </location>
</feature>
<dbReference type="OrthoDB" id="5894066at2"/>
<sequence length="69" mass="7511">MKKLAVTITVLTFTLGLTACAELKTVGRDIGHATRDVTKSIGHASRDIAKDVSNEVKTRLKANLYNILK</sequence>